<gene>
    <name evidence="4" type="ORF">H6G97_25120</name>
</gene>
<keyword evidence="1 3" id="KW-0853">WD repeat</keyword>
<dbReference type="InterPro" id="IPR050505">
    <property type="entry name" value="WDR55/POC1"/>
</dbReference>
<dbReference type="InterPro" id="IPR020472">
    <property type="entry name" value="WD40_PAC1"/>
</dbReference>
<proteinExistence type="predicted"/>
<dbReference type="PROSITE" id="PS50294">
    <property type="entry name" value="WD_REPEATS_REGION"/>
    <property type="match status" value="2"/>
</dbReference>
<dbReference type="EMBL" id="JACJSI010000066">
    <property type="protein sequence ID" value="MBD2532688.1"/>
    <property type="molecule type" value="Genomic_DNA"/>
</dbReference>
<dbReference type="InterPro" id="IPR001680">
    <property type="entry name" value="WD40_rpt"/>
</dbReference>
<sequence>MYIVRYSLQRKNLLASADEHGNIFIWNTKNQEKKPIAIINNAHISIIYGLDFSPDGKMLASGGVDETVKVWDVDKAINGESYLIATLKGHTQQINRLEFSRDGNIIASSSNDGTVRLWKWQSNSRTDVTPKVENLLKYSCKFLEEYSQTNKNTPDYLNNQSGICSFK</sequence>
<dbReference type="PRINTS" id="PR00320">
    <property type="entry name" value="GPROTEINBRPT"/>
</dbReference>
<dbReference type="InterPro" id="IPR019775">
    <property type="entry name" value="WD40_repeat_CS"/>
</dbReference>
<organism evidence="4 5">
    <name type="scientific">Nostoc flagelliforme FACHB-838</name>
    <dbReference type="NCBI Taxonomy" id="2692904"/>
    <lineage>
        <taxon>Bacteria</taxon>
        <taxon>Bacillati</taxon>
        <taxon>Cyanobacteriota</taxon>
        <taxon>Cyanophyceae</taxon>
        <taxon>Nostocales</taxon>
        <taxon>Nostocaceae</taxon>
        <taxon>Nostoc</taxon>
    </lineage>
</organism>
<dbReference type="PROSITE" id="PS50082">
    <property type="entry name" value="WD_REPEATS_2"/>
    <property type="match status" value="2"/>
</dbReference>
<evidence type="ECO:0000313" key="4">
    <source>
        <dbReference type="EMBL" id="MBD2532688.1"/>
    </source>
</evidence>
<feature type="repeat" description="WD" evidence="3">
    <location>
        <begin position="40"/>
        <end position="74"/>
    </location>
</feature>
<evidence type="ECO:0000256" key="3">
    <source>
        <dbReference type="PROSITE-ProRule" id="PRU00221"/>
    </source>
</evidence>
<dbReference type="SMART" id="SM00320">
    <property type="entry name" value="WD40"/>
    <property type="match status" value="2"/>
</dbReference>
<dbReference type="Pfam" id="PF00400">
    <property type="entry name" value="WD40"/>
    <property type="match status" value="2"/>
</dbReference>
<dbReference type="PANTHER" id="PTHR44019">
    <property type="entry name" value="WD REPEAT-CONTAINING PROTEIN 55"/>
    <property type="match status" value="1"/>
</dbReference>
<dbReference type="Proteomes" id="UP000623440">
    <property type="component" value="Unassembled WGS sequence"/>
</dbReference>
<evidence type="ECO:0000313" key="5">
    <source>
        <dbReference type="Proteomes" id="UP000623440"/>
    </source>
</evidence>
<dbReference type="SUPFAM" id="SSF50978">
    <property type="entry name" value="WD40 repeat-like"/>
    <property type="match status" value="1"/>
</dbReference>
<dbReference type="RefSeq" id="WP_190943303.1">
    <property type="nucleotide sequence ID" value="NZ_JACJSI010000066.1"/>
</dbReference>
<reference evidence="4 5" key="1">
    <citation type="journal article" date="2020" name="ISME J.">
        <title>Comparative genomics reveals insights into cyanobacterial evolution and habitat adaptation.</title>
        <authorList>
            <person name="Chen M.Y."/>
            <person name="Teng W.K."/>
            <person name="Zhao L."/>
            <person name="Hu C.X."/>
            <person name="Zhou Y.K."/>
            <person name="Han B.P."/>
            <person name="Song L.R."/>
            <person name="Shu W.S."/>
        </authorList>
    </citation>
    <scope>NUCLEOTIDE SEQUENCE [LARGE SCALE GENOMIC DNA]</scope>
    <source>
        <strain evidence="4 5">FACHB-838</strain>
    </source>
</reference>
<dbReference type="Gene3D" id="2.130.10.10">
    <property type="entry name" value="YVTN repeat-like/Quinoprotein amine dehydrogenase"/>
    <property type="match status" value="1"/>
</dbReference>
<feature type="repeat" description="WD" evidence="3">
    <location>
        <begin position="87"/>
        <end position="128"/>
    </location>
</feature>
<dbReference type="InterPro" id="IPR015943">
    <property type="entry name" value="WD40/YVTN_repeat-like_dom_sf"/>
</dbReference>
<keyword evidence="5" id="KW-1185">Reference proteome</keyword>
<evidence type="ECO:0000256" key="1">
    <source>
        <dbReference type="ARBA" id="ARBA00022574"/>
    </source>
</evidence>
<name>A0ABR8DTY6_9NOSO</name>
<protein>
    <submittedName>
        <fullName evidence="4">WD40 repeat domain-containing protein</fullName>
    </submittedName>
</protein>
<comment type="caution">
    <text evidence="4">The sequence shown here is derived from an EMBL/GenBank/DDBJ whole genome shotgun (WGS) entry which is preliminary data.</text>
</comment>
<dbReference type="InterPro" id="IPR036322">
    <property type="entry name" value="WD40_repeat_dom_sf"/>
</dbReference>
<dbReference type="PANTHER" id="PTHR44019:SF8">
    <property type="entry name" value="POC1 CENTRIOLAR PROTEIN HOMOLOG"/>
    <property type="match status" value="1"/>
</dbReference>
<dbReference type="PROSITE" id="PS00678">
    <property type="entry name" value="WD_REPEATS_1"/>
    <property type="match status" value="1"/>
</dbReference>
<keyword evidence="2" id="KW-0677">Repeat</keyword>
<accession>A0ABR8DTY6</accession>
<evidence type="ECO:0000256" key="2">
    <source>
        <dbReference type="ARBA" id="ARBA00022737"/>
    </source>
</evidence>